<dbReference type="GO" id="GO:0004252">
    <property type="term" value="F:serine-type endopeptidase activity"/>
    <property type="evidence" value="ECO:0007669"/>
    <property type="project" value="InterPro"/>
</dbReference>
<evidence type="ECO:0000313" key="12">
    <source>
        <dbReference type="Proteomes" id="UP000801492"/>
    </source>
</evidence>
<dbReference type="FunFam" id="2.40.10.10:FF:000028">
    <property type="entry name" value="Serine protease easter"/>
    <property type="match status" value="1"/>
</dbReference>
<evidence type="ECO:0000256" key="1">
    <source>
        <dbReference type="ARBA" id="ARBA00022670"/>
    </source>
</evidence>
<dbReference type="GO" id="GO:0005615">
    <property type="term" value="C:extracellular space"/>
    <property type="evidence" value="ECO:0007669"/>
    <property type="project" value="TreeGrafter"/>
</dbReference>
<feature type="compositionally biased region" description="Pro residues" evidence="8">
    <location>
        <begin position="61"/>
        <end position="99"/>
    </location>
</feature>
<evidence type="ECO:0000259" key="9">
    <source>
        <dbReference type="PROSITE" id="PS50240"/>
    </source>
</evidence>
<dbReference type="InterPro" id="IPR018114">
    <property type="entry name" value="TRYPSIN_HIS"/>
</dbReference>
<dbReference type="PRINTS" id="PR00722">
    <property type="entry name" value="CHYMOTRYPSIN"/>
</dbReference>
<keyword evidence="5" id="KW-1015">Disulfide bond</keyword>
<evidence type="ECO:0000259" key="10">
    <source>
        <dbReference type="PROSITE" id="PS51888"/>
    </source>
</evidence>
<gene>
    <name evidence="11" type="ORF">ILUMI_20135</name>
</gene>
<dbReference type="SMART" id="SM00680">
    <property type="entry name" value="CLIP"/>
    <property type="match status" value="1"/>
</dbReference>
<accession>A0A8K0CKA7</accession>
<dbReference type="InterPro" id="IPR043504">
    <property type="entry name" value="Peptidase_S1_PA_chymotrypsin"/>
</dbReference>
<feature type="domain" description="Peptidase S1" evidence="9">
    <location>
        <begin position="143"/>
        <end position="339"/>
    </location>
</feature>
<dbReference type="PANTHER" id="PTHR24264">
    <property type="entry name" value="TRYPSIN-RELATED"/>
    <property type="match status" value="1"/>
</dbReference>
<reference evidence="11" key="1">
    <citation type="submission" date="2019-08" db="EMBL/GenBank/DDBJ databases">
        <title>The genome of the North American firefly Photinus pyralis.</title>
        <authorList>
            <consortium name="Photinus pyralis genome working group"/>
            <person name="Fallon T.R."/>
            <person name="Sander Lower S.E."/>
            <person name="Weng J.-K."/>
        </authorList>
    </citation>
    <scope>NUCLEOTIDE SEQUENCE</scope>
    <source>
        <strain evidence="11">TRF0915ILg1</strain>
        <tissue evidence="11">Whole body</tissue>
    </source>
</reference>
<feature type="non-terminal residue" evidence="11">
    <location>
        <position position="339"/>
    </location>
</feature>
<dbReference type="InterPro" id="IPR001254">
    <property type="entry name" value="Trypsin_dom"/>
</dbReference>
<keyword evidence="2" id="KW-0732">Signal</keyword>
<dbReference type="InterPro" id="IPR022700">
    <property type="entry name" value="CLIP"/>
</dbReference>
<keyword evidence="1" id="KW-0645">Protease</keyword>
<dbReference type="PROSITE" id="PS50240">
    <property type="entry name" value="TRYPSIN_DOM"/>
    <property type="match status" value="1"/>
</dbReference>
<evidence type="ECO:0000256" key="3">
    <source>
        <dbReference type="ARBA" id="ARBA00022801"/>
    </source>
</evidence>
<feature type="domain" description="Clip" evidence="10">
    <location>
        <begin position="6"/>
        <end position="50"/>
    </location>
</feature>
<dbReference type="InterPro" id="IPR001314">
    <property type="entry name" value="Peptidase_S1A"/>
</dbReference>
<proteinExistence type="inferred from homology"/>
<dbReference type="SUPFAM" id="SSF50494">
    <property type="entry name" value="Trypsin-like serine proteases"/>
    <property type="match status" value="1"/>
</dbReference>
<dbReference type="Proteomes" id="UP000801492">
    <property type="component" value="Unassembled WGS sequence"/>
</dbReference>
<dbReference type="OrthoDB" id="6339452at2759"/>
<sequence length="339" mass="36708">MFLGSYCTDNSQRAGVCQLISKCPPAIAALQNQIFPKGCGFQGTQPIVCCVGGGGGSVNPPIQPTPAPTPNPTPKPAPPPTPKPTPPPTSPPTPKPTPSQPTTLRVGDKSRAKCKEYAQHVYVYAALGSEGVADCVVEGVPSIIGGVPAQLKEFPHMALLGYEDENREIHWDCGGSLISDQFILTAAHCLFSPQYSNDVKHVRLGELQIGSDQDDAQTQDFAVLEKFKHPDYKGRSKYNDIALVKLNRKAKLDNFVRPACLETRPTVNFNYHPMASGWGKIAVTGDISKTLLKVALDYFTHTECYEAYKTISKMRLSKGIDDTSQVCAGSRNESKDTCQ</sequence>
<evidence type="ECO:0000256" key="4">
    <source>
        <dbReference type="ARBA" id="ARBA00022825"/>
    </source>
</evidence>
<evidence type="ECO:0000313" key="11">
    <source>
        <dbReference type="EMBL" id="KAF2886038.1"/>
    </source>
</evidence>
<keyword evidence="4" id="KW-0720">Serine protease</keyword>
<evidence type="ECO:0000256" key="5">
    <source>
        <dbReference type="ARBA" id="ARBA00023157"/>
    </source>
</evidence>
<dbReference type="EMBL" id="VTPC01088850">
    <property type="protein sequence ID" value="KAF2886038.1"/>
    <property type="molecule type" value="Genomic_DNA"/>
</dbReference>
<protein>
    <submittedName>
        <fullName evidence="11">Uncharacterized protein</fullName>
    </submittedName>
</protein>
<organism evidence="11 12">
    <name type="scientific">Ignelater luminosus</name>
    <name type="common">Cucubano</name>
    <name type="synonym">Pyrophorus luminosus</name>
    <dbReference type="NCBI Taxonomy" id="2038154"/>
    <lineage>
        <taxon>Eukaryota</taxon>
        <taxon>Metazoa</taxon>
        <taxon>Ecdysozoa</taxon>
        <taxon>Arthropoda</taxon>
        <taxon>Hexapoda</taxon>
        <taxon>Insecta</taxon>
        <taxon>Pterygota</taxon>
        <taxon>Neoptera</taxon>
        <taxon>Endopterygota</taxon>
        <taxon>Coleoptera</taxon>
        <taxon>Polyphaga</taxon>
        <taxon>Elateriformia</taxon>
        <taxon>Elateroidea</taxon>
        <taxon>Elateridae</taxon>
        <taxon>Agrypninae</taxon>
        <taxon>Pyrophorini</taxon>
        <taxon>Ignelater</taxon>
    </lineage>
</organism>
<dbReference type="GO" id="GO:0006508">
    <property type="term" value="P:proteolysis"/>
    <property type="evidence" value="ECO:0007669"/>
    <property type="project" value="UniProtKB-KW"/>
</dbReference>
<keyword evidence="6" id="KW-0325">Glycoprotein</keyword>
<dbReference type="PANTHER" id="PTHR24264:SF54">
    <property type="entry name" value="PEPTIDASE S1 DOMAIN-CONTAINING PROTEIN"/>
    <property type="match status" value="1"/>
</dbReference>
<dbReference type="PROSITE" id="PS51888">
    <property type="entry name" value="CLIP"/>
    <property type="match status" value="1"/>
</dbReference>
<comment type="similarity">
    <text evidence="7">Belongs to the peptidase S1 family. CLIP subfamily.</text>
</comment>
<dbReference type="CDD" id="cd00190">
    <property type="entry name" value="Tryp_SPc"/>
    <property type="match status" value="1"/>
</dbReference>
<keyword evidence="3" id="KW-0378">Hydrolase</keyword>
<evidence type="ECO:0000256" key="6">
    <source>
        <dbReference type="ARBA" id="ARBA00023180"/>
    </source>
</evidence>
<dbReference type="SMART" id="SM00020">
    <property type="entry name" value="Tryp_SPc"/>
    <property type="match status" value="1"/>
</dbReference>
<evidence type="ECO:0000256" key="2">
    <source>
        <dbReference type="ARBA" id="ARBA00022729"/>
    </source>
</evidence>
<comment type="caution">
    <text evidence="11">The sequence shown here is derived from an EMBL/GenBank/DDBJ whole genome shotgun (WGS) entry which is preliminary data.</text>
</comment>
<name>A0A8K0CKA7_IGNLU</name>
<dbReference type="PROSITE" id="PS00134">
    <property type="entry name" value="TRYPSIN_HIS"/>
    <property type="match status" value="1"/>
</dbReference>
<dbReference type="AlphaFoldDB" id="A0A8K0CKA7"/>
<dbReference type="InterPro" id="IPR009003">
    <property type="entry name" value="Peptidase_S1_PA"/>
</dbReference>
<dbReference type="InterPro" id="IPR050127">
    <property type="entry name" value="Serine_Proteases_S1"/>
</dbReference>
<keyword evidence="12" id="KW-1185">Reference proteome</keyword>
<feature type="region of interest" description="Disordered" evidence="8">
    <location>
        <begin position="60"/>
        <end position="109"/>
    </location>
</feature>
<dbReference type="Gene3D" id="2.40.10.10">
    <property type="entry name" value="Trypsin-like serine proteases"/>
    <property type="match status" value="2"/>
</dbReference>
<evidence type="ECO:0000256" key="8">
    <source>
        <dbReference type="SAM" id="MobiDB-lite"/>
    </source>
</evidence>
<dbReference type="Pfam" id="PF00089">
    <property type="entry name" value="Trypsin"/>
    <property type="match status" value="1"/>
</dbReference>
<evidence type="ECO:0000256" key="7">
    <source>
        <dbReference type="ARBA" id="ARBA00024195"/>
    </source>
</evidence>